<evidence type="ECO:0000313" key="2">
    <source>
        <dbReference type="Proteomes" id="UP000054324"/>
    </source>
</evidence>
<dbReference type="EMBL" id="KL596811">
    <property type="protein sequence ID" value="KER24418.1"/>
    <property type="molecule type" value="Genomic_DNA"/>
</dbReference>
<name>A0A074ZBB5_OPIVI</name>
<reference evidence="1 2" key="1">
    <citation type="submission" date="2013-11" db="EMBL/GenBank/DDBJ databases">
        <title>Opisthorchis viverrini - life in the bile duct.</title>
        <authorList>
            <person name="Young N.D."/>
            <person name="Nagarajan N."/>
            <person name="Lin S.J."/>
            <person name="Korhonen P.K."/>
            <person name="Jex A.R."/>
            <person name="Hall R.S."/>
            <person name="Safavi-Hemami H."/>
            <person name="Kaewkong W."/>
            <person name="Bertrand D."/>
            <person name="Gao S."/>
            <person name="Seet Q."/>
            <person name="Wongkham S."/>
            <person name="Teh B.T."/>
            <person name="Wongkham C."/>
            <person name="Intapan P.M."/>
            <person name="Maleewong W."/>
            <person name="Yang X."/>
            <person name="Hu M."/>
            <person name="Wang Z."/>
            <person name="Hofmann A."/>
            <person name="Sternberg P.W."/>
            <person name="Tan P."/>
            <person name="Wang J."/>
            <person name="Gasser R.B."/>
        </authorList>
    </citation>
    <scope>NUCLEOTIDE SEQUENCE [LARGE SCALE GENOMIC DNA]</scope>
</reference>
<sequence length="130" mass="15133">MRFSNRHATLPPGMENSKLFVCGPDPTWLRPRTPTVSGLQSGKSIQTRYVQALQYAKEHKSAGSRYRRYDLRCPTFSRKNHPDCRRSRENQLHCIRHRIPTEQPHWSLWAPLSSGCSSEDLELQQSKKRS</sequence>
<dbReference type="AlphaFoldDB" id="A0A074ZBB5"/>
<accession>A0A074ZBB5</accession>
<dbReference type="KEGG" id="ovi:T265_07929"/>
<gene>
    <name evidence="1" type="ORF">T265_07929</name>
</gene>
<organism evidence="1 2">
    <name type="scientific">Opisthorchis viverrini</name>
    <name type="common">Southeast Asian liver fluke</name>
    <dbReference type="NCBI Taxonomy" id="6198"/>
    <lineage>
        <taxon>Eukaryota</taxon>
        <taxon>Metazoa</taxon>
        <taxon>Spiralia</taxon>
        <taxon>Lophotrochozoa</taxon>
        <taxon>Platyhelminthes</taxon>
        <taxon>Trematoda</taxon>
        <taxon>Digenea</taxon>
        <taxon>Opisthorchiida</taxon>
        <taxon>Opisthorchiata</taxon>
        <taxon>Opisthorchiidae</taxon>
        <taxon>Opisthorchis</taxon>
    </lineage>
</organism>
<protein>
    <submittedName>
        <fullName evidence="1">Uncharacterized protein</fullName>
    </submittedName>
</protein>
<dbReference type="CTD" id="20322108"/>
<dbReference type="RefSeq" id="XP_009171853.1">
    <property type="nucleotide sequence ID" value="XM_009173589.1"/>
</dbReference>
<dbReference type="Proteomes" id="UP000054324">
    <property type="component" value="Unassembled WGS sequence"/>
</dbReference>
<proteinExistence type="predicted"/>
<dbReference type="GeneID" id="20322108"/>
<evidence type="ECO:0000313" key="1">
    <source>
        <dbReference type="EMBL" id="KER24418.1"/>
    </source>
</evidence>
<keyword evidence="2" id="KW-1185">Reference proteome</keyword>